<keyword evidence="3" id="KW-1185">Reference proteome</keyword>
<dbReference type="EMBL" id="BJWL01000384">
    <property type="protein sequence ID" value="GFS41741.1"/>
    <property type="molecule type" value="Genomic_DNA"/>
</dbReference>
<comment type="caution">
    <text evidence="2">The sequence shown here is derived from an EMBL/GenBank/DDBJ whole genome shotgun (WGS) entry which is preliminary data.</text>
</comment>
<protein>
    <submittedName>
        <fullName evidence="2">Uncharacterized protein</fullName>
    </submittedName>
</protein>
<gene>
    <name evidence="2" type="ORF">Acr_00g0076180</name>
</gene>
<reference evidence="3" key="1">
    <citation type="submission" date="2019-07" db="EMBL/GenBank/DDBJ databases">
        <title>De Novo Assembly of kiwifruit Actinidia rufa.</title>
        <authorList>
            <person name="Sugita-Konishi S."/>
            <person name="Sato K."/>
            <person name="Mori E."/>
            <person name="Abe Y."/>
            <person name="Kisaki G."/>
            <person name="Hamano K."/>
            <person name="Suezawa K."/>
            <person name="Otani M."/>
            <person name="Fukuda T."/>
            <person name="Manabe T."/>
            <person name="Gomi K."/>
            <person name="Tabuchi M."/>
            <person name="Akimitsu K."/>
            <person name="Kataoka I."/>
        </authorList>
    </citation>
    <scope>NUCLEOTIDE SEQUENCE [LARGE SCALE GENOMIC DNA]</scope>
    <source>
        <strain evidence="3">cv. Fuchu</strain>
    </source>
</reference>
<name>A0A7J0DTE8_9ERIC</name>
<dbReference type="Proteomes" id="UP000585474">
    <property type="component" value="Unassembled WGS sequence"/>
</dbReference>
<evidence type="ECO:0000256" key="1">
    <source>
        <dbReference type="SAM" id="MobiDB-lite"/>
    </source>
</evidence>
<organism evidence="2 3">
    <name type="scientific">Actinidia rufa</name>
    <dbReference type="NCBI Taxonomy" id="165716"/>
    <lineage>
        <taxon>Eukaryota</taxon>
        <taxon>Viridiplantae</taxon>
        <taxon>Streptophyta</taxon>
        <taxon>Embryophyta</taxon>
        <taxon>Tracheophyta</taxon>
        <taxon>Spermatophyta</taxon>
        <taxon>Magnoliopsida</taxon>
        <taxon>eudicotyledons</taxon>
        <taxon>Gunneridae</taxon>
        <taxon>Pentapetalae</taxon>
        <taxon>asterids</taxon>
        <taxon>Ericales</taxon>
        <taxon>Actinidiaceae</taxon>
        <taxon>Actinidia</taxon>
    </lineage>
</organism>
<sequence length="120" mass="13233">MSRNSDVTRSGDLDSLPSWISDHLEEGSSFMTDEINQSPSSPMEGSPEASPLIAIHPSVEEKTNIMTLEELNALRDTYLPWTGRSNGLPFVGKSYPHPGRERIGIPKSVPVPRRLSNIDC</sequence>
<dbReference type="AlphaFoldDB" id="A0A7J0DTE8"/>
<feature type="compositionally biased region" description="Polar residues" evidence="1">
    <location>
        <begin position="29"/>
        <end position="43"/>
    </location>
</feature>
<proteinExistence type="predicted"/>
<feature type="region of interest" description="Disordered" evidence="1">
    <location>
        <begin position="27"/>
        <end position="50"/>
    </location>
</feature>
<evidence type="ECO:0000313" key="3">
    <source>
        <dbReference type="Proteomes" id="UP000585474"/>
    </source>
</evidence>
<feature type="region of interest" description="Disordered" evidence="1">
    <location>
        <begin position="1"/>
        <end position="20"/>
    </location>
</feature>
<evidence type="ECO:0000313" key="2">
    <source>
        <dbReference type="EMBL" id="GFS41741.1"/>
    </source>
</evidence>
<accession>A0A7J0DTE8</accession>